<name>A0A1F7W2S7_9BACT</name>
<reference evidence="2 3" key="1">
    <citation type="journal article" date="2016" name="Nat. Commun.">
        <title>Thousands of microbial genomes shed light on interconnected biogeochemical processes in an aquifer system.</title>
        <authorList>
            <person name="Anantharaman K."/>
            <person name="Brown C.T."/>
            <person name="Hug L.A."/>
            <person name="Sharon I."/>
            <person name="Castelle C.J."/>
            <person name="Probst A.J."/>
            <person name="Thomas B.C."/>
            <person name="Singh A."/>
            <person name="Wilkins M.J."/>
            <person name="Karaoz U."/>
            <person name="Brodie E.L."/>
            <person name="Williams K.H."/>
            <person name="Hubbard S.S."/>
            <person name="Banfield J.F."/>
        </authorList>
    </citation>
    <scope>NUCLEOTIDE SEQUENCE [LARGE SCALE GENOMIC DNA]</scope>
</reference>
<proteinExistence type="predicted"/>
<gene>
    <name evidence="2" type="ORF">A2318_01895</name>
</gene>
<comment type="caution">
    <text evidence="2">The sequence shown here is derived from an EMBL/GenBank/DDBJ whole genome shotgun (WGS) entry which is preliminary data.</text>
</comment>
<dbReference type="Proteomes" id="UP000177331">
    <property type="component" value="Unassembled WGS sequence"/>
</dbReference>
<feature type="chain" id="PRO_5009533310" evidence="1">
    <location>
        <begin position="24"/>
        <end position="130"/>
    </location>
</feature>
<dbReference type="EMBL" id="MGFD01000061">
    <property type="protein sequence ID" value="OGL96956.1"/>
    <property type="molecule type" value="Genomic_DNA"/>
</dbReference>
<evidence type="ECO:0000313" key="3">
    <source>
        <dbReference type="Proteomes" id="UP000177331"/>
    </source>
</evidence>
<feature type="signal peptide" evidence="1">
    <location>
        <begin position="1"/>
        <end position="23"/>
    </location>
</feature>
<sequence>MIRSIFLVLIAAICFGCSSVANNKQVKSIPPPPSASDTTPDAPSVVYRRDAIHKGYSCPDPEKKLALVINSRLVIHGHFENNQGKTFTHAENGDGKHYICDAAQAPNNRQLVDTQLDSCCLAEKATFIFK</sequence>
<keyword evidence="1" id="KW-0732">Signal</keyword>
<accession>A0A1F7W2S7</accession>
<organism evidence="2 3">
    <name type="scientific">Candidatus Uhrbacteria bacterium RIFOXYB2_FULL_45_11</name>
    <dbReference type="NCBI Taxonomy" id="1802421"/>
    <lineage>
        <taxon>Bacteria</taxon>
        <taxon>Candidatus Uhriibacteriota</taxon>
    </lineage>
</organism>
<evidence type="ECO:0000256" key="1">
    <source>
        <dbReference type="SAM" id="SignalP"/>
    </source>
</evidence>
<evidence type="ECO:0000313" key="2">
    <source>
        <dbReference type="EMBL" id="OGL96956.1"/>
    </source>
</evidence>
<protein>
    <submittedName>
        <fullName evidence="2">Uncharacterized protein</fullName>
    </submittedName>
</protein>
<dbReference type="AlphaFoldDB" id="A0A1F7W2S7"/>